<name>A0AAX4JET5_9MICR</name>
<feature type="chain" id="PRO_5043926451" evidence="1">
    <location>
        <begin position="18"/>
        <end position="751"/>
    </location>
</feature>
<evidence type="ECO:0000313" key="2">
    <source>
        <dbReference type="EMBL" id="WUR04530.1"/>
    </source>
</evidence>
<feature type="signal peptide" evidence="1">
    <location>
        <begin position="1"/>
        <end position="17"/>
    </location>
</feature>
<protein>
    <submittedName>
        <fullName evidence="2">Uncharacterized protein</fullName>
    </submittedName>
</protein>
<dbReference type="Proteomes" id="UP001334084">
    <property type="component" value="Chromosome 9"/>
</dbReference>
<dbReference type="RefSeq" id="XP_065330675.1">
    <property type="nucleotide sequence ID" value="XM_065474603.1"/>
</dbReference>
<accession>A0AAX4JET5</accession>
<sequence>MNIVLLINVILFVQTSPHEVFDIINNMILNKIINRDYTILQNSSHFTKVSLFFNTRNKTILFYTEENLINIDNNNTYISIIHYDNKSISDIIESIELNVRSFYKCLDNYSIVLTYSALNFGVCLTMKEVIKNITIINNERRIKKKGWDIYYENICENDSYLNRILYELKPNTSNNDNNFGVFSVHTHYKAEKDEFCIRLNIPFVDVYHLFELNIGELDVDKFYSLSDTNIKLNNKFDEEILRKLLCLFKISYNVLFKAFYIQFELECTSNIIEIMYPYFKAELKPKKIIFKHSSGEYVYHSDSKKCLCDKQNDLNEKYLLEFQKIMENISSIKNVENCRGVEMFYRLLLKNNKIDYLLRRILTKGRSPINLLCVHLLLSAKVITTSDANIIFNIEEDVENEIEEIINKSINGLFKCSSINDRLEFYTIKICLLIETERFIKESDVSNDHIFQNIKEIGILVKLKNSLTEDISFAMIIQEFISRHIDNIIKYNNQIMRELCNIAGLFRENSDLIIKDFKKQYNREEFIEARGLDKNKLKDKFGNIKLKLLRNNEEDKYFRGKRQETEFETKKLVKILQNTNLKERLNEILEEALNVDIENLLDEEKRLNFENKLITEGIKEIEIFIDRYVIKKARNIFEVIFYNYIFSMFRTIINEELINDFRIELEKSFKFDVAIKVKKVLEDKASKDLPKIIAQYFIYAMENNVSKRENFKKSLRIIQTILSKRDILEMYNGKDGIIINEDLIKVLIKNY</sequence>
<proteinExistence type="predicted"/>
<dbReference type="AlphaFoldDB" id="A0AAX4JET5"/>
<organism evidence="2 3">
    <name type="scientific">Vairimorpha necatrix</name>
    <dbReference type="NCBI Taxonomy" id="6039"/>
    <lineage>
        <taxon>Eukaryota</taxon>
        <taxon>Fungi</taxon>
        <taxon>Fungi incertae sedis</taxon>
        <taxon>Microsporidia</taxon>
        <taxon>Nosematidae</taxon>
        <taxon>Vairimorpha</taxon>
    </lineage>
</organism>
<keyword evidence="1" id="KW-0732">Signal</keyword>
<dbReference type="EMBL" id="CP142734">
    <property type="protein sequence ID" value="WUR04530.1"/>
    <property type="molecule type" value="Genomic_DNA"/>
</dbReference>
<dbReference type="KEGG" id="vnx:VNE69_09085"/>
<keyword evidence="3" id="KW-1185">Reference proteome</keyword>
<reference evidence="2" key="1">
    <citation type="journal article" date="2024" name="BMC Genomics">
        <title>Functional annotation of a divergent genome using sequence and structure-based similarity.</title>
        <authorList>
            <person name="Svedberg D."/>
            <person name="Winiger R.R."/>
            <person name="Berg A."/>
            <person name="Sharma H."/>
            <person name="Tellgren-Roth C."/>
            <person name="Debrunner-Vossbrinck B.A."/>
            <person name="Vossbrinck C.R."/>
            <person name="Barandun J."/>
        </authorList>
    </citation>
    <scope>NUCLEOTIDE SEQUENCE</scope>
    <source>
        <strain evidence="2">Illinois isolate</strain>
    </source>
</reference>
<gene>
    <name evidence="2" type="ORF">VNE69_09085</name>
</gene>
<dbReference type="GeneID" id="90542364"/>
<evidence type="ECO:0000256" key="1">
    <source>
        <dbReference type="SAM" id="SignalP"/>
    </source>
</evidence>
<evidence type="ECO:0000313" key="3">
    <source>
        <dbReference type="Proteomes" id="UP001334084"/>
    </source>
</evidence>